<reference evidence="2 3" key="1">
    <citation type="submission" date="2021-06" db="EMBL/GenBank/DDBJ databases">
        <authorList>
            <person name="Kallberg Y."/>
            <person name="Tangrot J."/>
            <person name="Rosling A."/>
        </authorList>
    </citation>
    <scope>NUCLEOTIDE SEQUENCE [LARGE SCALE GENOMIC DNA]</scope>
    <source>
        <strain evidence="2 3">120-4 pot B 10/14</strain>
    </source>
</reference>
<dbReference type="Proteomes" id="UP000789901">
    <property type="component" value="Unassembled WGS sequence"/>
</dbReference>
<keyword evidence="3" id="KW-1185">Reference proteome</keyword>
<comment type="caution">
    <text evidence="2">The sequence shown here is derived from an EMBL/GenBank/DDBJ whole genome shotgun (WGS) entry which is preliminary data.</text>
</comment>
<sequence>MLVNSENSSETSNTLLYDDPEIIHPSKDATQNIFDLMKVIFIFSLTEKFPVAYPTMHLIFLFELLAIKQLENQELKNFENNEHEDSKCQVIFLRNRLKILHLRIIGICSHLLFCAVVGPNVLWIKFYLTTVAILATLIENIDKQIDQENKKLHEKLDKKEIKSDEESNSGEENEKPVKISSFVYLFLRIVIVIFPDFVNYI</sequence>
<feature type="transmembrane region" description="Helical" evidence="1">
    <location>
        <begin position="100"/>
        <end position="118"/>
    </location>
</feature>
<accession>A0ABN7UH75</accession>
<keyword evidence="1" id="KW-0472">Membrane</keyword>
<keyword evidence="1" id="KW-0812">Transmembrane</keyword>
<gene>
    <name evidence="2" type="ORF">GMARGA_LOCUS6025</name>
</gene>
<name>A0ABN7UH75_GIGMA</name>
<keyword evidence="1" id="KW-1133">Transmembrane helix</keyword>
<evidence type="ECO:0000256" key="1">
    <source>
        <dbReference type="SAM" id="Phobius"/>
    </source>
</evidence>
<organism evidence="2 3">
    <name type="scientific">Gigaspora margarita</name>
    <dbReference type="NCBI Taxonomy" id="4874"/>
    <lineage>
        <taxon>Eukaryota</taxon>
        <taxon>Fungi</taxon>
        <taxon>Fungi incertae sedis</taxon>
        <taxon>Mucoromycota</taxon>
        <taxon>Glomeromycotina</taxon>
        <taxon>Glomeromycetes</taxon>
        <taxon>Diversisporales</taxon>
        <taxon>Gigasporaceae</taxon>
        <taxon>Gigaspora</taxon>
    </lineage>
</organism>
<protein>
    <submittedName>
        <fullName evidence="2">13124_t:CDS:1</fullName>
    </submittedName>
</protein>
<dbReference type="EMBL" id="CAJVQB010002653">
    <property type="protein sequence ID" value="CAG8582710.1"/>
    <property type="molecule type" value="Genomic_DNA"/>
</dbReference>
<evidence type="ECO:0000313" key="2">
    <source>
        <dbReference type="EMBL" id="CAG8582710.1"/>
    </source>
</evidence>
<evidence type="ECO:0000313" key="3">
    <source>
        <dbReference type="Proteomes" id="UP000789901"/>
    </source>
</evidence>
<proteinExistence type="predicted"/>